<organism evidence="2">
    <name type="scientific">Singulisphaera sp. Ch08</name>
    <dbReference type="NCBI Taxonomy" id="3120278"/>
    <lineage>
        <taxon>Bacteria</taxon>
        <taxon>Pseudomonadati</taxon>
        <taxon>Planctomycetota</taxon>
        <taxon>Planctomycetia</taxon>
        <taxon>Isosphaerales</taxon>
        <taxon>Isosphaeraceae</taxon>
        <taxon>Singulisphaera</taxon>
    </lineage>
</organism>
<name>A0AAU7C797_9BACT</name>
<reference evidence="2" key="1">
    <citation type="submission" date="2024-05" db="EMBL/GenBank/DDBJ databases">
        <title>Planctomycetes of the genus Singulisphaera possess chitinolytic capabilities.</title>
        <authorList>
            <person name="Ivanova A."/>
        </authorList>
    </citation>
    <scope>NUCLEOTIDE SEQUENCE</scope>
    <source>
        <strain evidence="2">Ch08T</strain>
    </source>
</reference>
<keyword evidence="1" id="KW-0812">Transmembrane</keyword>
<feature type="transmembrane region" description="Helical" evidence="1">
    <location>
        <begin position="95"/>
        <end position="122"/>
    </location>
</feature>
<feature type="transmembrane region" description="Helical" evidence="1">
    <location>
        <begin position="20"/>
        <end position="41"/>
    </location>
</feature>
<protein>
    <submittedName>
        <fullName evidence="2">Uncharacterized protein</fullName>
    </submittedName>
</protein>
<keyword evidence="1" id="KW-0472">Membrane</keyword>
<dbReference type="AlphaFoldDB" id="A0AAU7C797"/>
<accession>A0AAU7C797</accession>
<evidence type="ECO:0000313" key="2">
    <source>
        <dbReference type="EMBL" id="XBH01268.1"/>
    </source>
</evidence>
<gene>
    <name evidence="2" type="ORF">V5E97_23260</name>
</gene>
<keyword evidence="1" id="KW-1133">Transmembrane helix</keyword>
<sequence length="126" mass="13311">MARVPFQGKLADLFASDKSVILKVLAGAFVGAFLFRGVLLGRGGDAPPFSTTAKVMILAGAAITGALVVVGLLLRDVVVRRTQQGQRVNPFLLAYFGQVNGCLMLILWSFSIIVATFIVTIATATL</sequence>
<proteinExistence type="predicted"/>
<dbReference type="EMBL" id="CP155447">
    <property type="protein sequence ID" value="XBH01268.1"/>
    <property type="molecule type" value="Genomic_DNA"/>
</dbReference>
<dbReference type="RefSeq" id="WP_406693964.1">
    <property type="nucleotide sequence ID" value="NZ_CP155447.1"/>
</dbReference>
<feature type="transmembrane region" description="Helical" evidence="1">
    <location>
        <begin position="53"/>
        <end position="74"/>
    </location>
</feature>
<evidence type="ECO:0000256" key="1">
    <source>
        <dbReference type="SAM" id="Phobius"/>
    </source>
</evidence>